<proteinExistence type="predicted"/>
<dbReference type="Proteomes" id="UP000186583">
    <property type="component" value="Unassembled WGS sequence"/>
</dbReference>
<dbReference type="STRING" id="708187.A0A1Q8S6M8"/>
<feature type="region of interest" description="Disordered" evidence="1">
    <location>
        <begin position="1"/>
        <end position="20"/>
    </location>
</feature>
<keyword evidence="3" id="KW-1185">Reference proteome</keyword>
<gene>
    <name evidence="2" type="ORF">CCHL11_02062</name>
</gene>
<evidence type="ECO:0000256" key="1">
    <source>
        <dbReference type="SAM" id="MobiDB-lite"/>
    </source>
</evidence>
<feature type="compositionally biased region" description="Gly residues" evidence="1">
    <location>
        <begin position="148"/>
        <end position="162"/>
    </location>
</feature>
<feature type="region of interest" description="Disordered" evidence="1">
    <location>
        <begin position="100"/>
        <end position="170"/>
    </location>
</feature>
<evidence type="ECO:0000313" key="3">
    <source>
        <dbReference type="Proteomes" id="UP000186583"/>
    </source>
</evidence>
<evidence type="ECO:0000313" key="2">
    <source>
        <dbReference type="EMBL" id="OLN97118.1"/>
    </source>
</evidence>
<sequence length="278" mass="30839">MAPPAAAKRPHAAVGTANTNIDPWSDTPFANFDCSKYDYMPTDDGGFWKLQQNYASSEQLPNVIPLVATSRSPVQKTQDIEWTCLSAACPSKPFKKKADLDRHYKQAHTDSQTQPSPALSLKDITPATSISNPSPKISTKSKASGTGNAKGGTGGGASGSGPGNRNNSVSTGKDKDGVFCCDYPACNRKADPFNRKDRLRTHMAEVHKEDVKTTVKNGDMTPEWFATRKIYYQWWRCPKCLERIKVEENGWECPNDGGKCEDKRREFREKLRQEEQGM</sequence>
<feature type="compositionally biased region" description="Polar residues" evidence="1">
    <location>
        <begin position="126"/>
        <end position="138"/>
    </location>
</feature>
<comment type="caution">
    <text evidence="2">The sequence shown here is derived from an EMBL/GenBank/DDBJ whole genome shotgun (WGS) entry which is preliminary data.</text>
</comment>
<dbReference type="EMBL" id="MPGH01000011">
    <property type="protein sequence ID" value="OLN97118.1"/>
    <property type="molecule type" value="Genomic_DNA"/>
</dbReference>
<evidence type="ECO:0008006" key="4">
    <source>
        <dbReference type="Google" id="ProtNLM"/>
    </source>
</evidence>
<accession>A0A1Q8S6M8</accession>
<reference evidence="2 3" key="1">
    <citation type="submission" date="2016-11" db="EMBL/GenBank/DDBJ databases">
        <title>Draft Genome Assembly of Colletotrichum chlorophyti a pathogen of herbaceous plants.</title>
        <authorList>
            <person name="Gan P."/>
            <person name="Narusaka M."/>
            <person name="Tsushima A."/>
            <person name="Narusaka Y."/>
            <person name="Takano Y."/>
            <person name="Shirasu K."/>
        </authorList>
    </citation>
    <scope>NUCLEOTIDE SEQUENCE [LARGE SCALE GENOMIC DNA]</scope>
    <source>
        <strain evidence="2 3">NTL11</strain>
    </source>
</reference>
<organism evidence="2 3">
    <name type="scientific">Colletotrichum chlorophyti</name>
    <dbReference type="NCBI Taxonomy" id="708187"/>
    <lineage>
        <taxon>Eukaryota</taxon>
        <taxon>Fungi</taxon>
        <taxon>Dikarya</taxon>
        <taxon>Ascomycota</taxon>
        <taxon>Pezizomycotina</taxon>
        <taxon>Sordariomycetes</taxon>
        <taxon>Hypocreomycetidae</taxon>
        <taxon>Glomerellales</taxon>
        <taxon>Glomerellaceae</taxon>
        <taxon>Colletotrichum</taxon>
    </lineage>
</organism>
<name>A0A1Q8S6M8_9PEZI</name>
<protein>
    <recommendedName>
        <fullName evidence="4">C2H2-type domain-containing protein</fullName>
    </recommendedName>
</protein>
<dbReference type="OrthoDB" id="2687452at2759"/>
<dbReference type="AlphaFoldDB" id="A0A1Q8S6M8"/>
<dbReference type="Gene3D" id="3.30.160.60">
    <property type="entry name" value="Classic Zinc Finger"/>
    <property type="match status" value="1"/>
</dbReference>